<dbReference type="EMBL" id="JACHDB010000001">
    <property type="protein sequence ID" value="MBB5432061.1"/>
    <property type="molecule type" value="Genomic_DNA"/>
</dbReference>
<dbReference type="Gene3D" id="3.40.630.30">
    <property type="match status" value="1"/>
</dbReference>
<name>A0A7W8QKH8_9ACTN</name>
<dbReference type="Pfam" id="PF00583">
    <property type="entry name" value="Acetyltransf_1"/>
    <property type="match status" value="1"/>
</dbReference>
<dbReference type="PANTHER" id="PTHR43877:SF2">
    <property type="entry name" value="AMINOALKYLPHOSPHONATE N-ACETYLTRANSFERASE-RELATED"/>
    <property type="match status" value="1"/>
</dbReference>
<evidence type="ECO:0000313" key="4">
    <source>
        <dbReference type="EMBL" id="MBB5432061.1"/>
    </source>
</evidence>
<comment type="caution">
    <text evidence="4">The sequence shown here is derived from an EMBL/GenBank/DDBJ whole genome shotgun (WGS) entry which is preliminary data.</text>
</comment>
<dbReference type="SUPFAM" id="SSF55729">
    <property type="entry name" value="Acyl-CoA N-acyltransferases (Nat)"/>
    <property type="match status" value="1"/>
</dbReference>
<dbReference type="InterPro" id="IPR000182">
    <property type="entry name" value="GNAT_dom"/>
</dbReference>
<organism evidence="4 5">
    <name type="scientific">Nocardiopsis composta</name>
    <dbReference type="NCBI Taxonomy" id="157465"/>
    <lineage>
        <taxon>Bacteria</taxon>
        <taxon>Bacillati</taxon>
        <taxon>Actinomycetota</taxon>
        <taxon>Actinomycetes</taxon>
        <taxon>Streptosporangiales</taxon>
        <taxon>Nocardiopsidaceae</taxon>
        <taxon>Nocardiopsis</taxon>
    </lineage>
</organism>
<protein>
    <submittedName>
        <fullName evidence="4">GNAT superfamily N-acetyltransferase</fullName>
    </submittedName>
</protein>
<evidence type="ECO:0000256" key="1">
    <source>
        <dbReference type="ARBA" id="ARBA00022679"/>
    </source>
</evidence>
<evidence type="ECO:0000313" key="5">
    <source>
        <dbReference type="Proteomes" id="UP000572635"/>
    </source>
</evidence>
<dbReference type="RefSeq" id="WP_312893571.1">
    <property type="nucleotide sequence ID" value="NZ_BAAAJD010000035.1"/>
</dbReference>
<keyword evidence="1 4" id="KW-0808">Transferase</keyword>
<gene>
    <name evidence="4" type="ORF">HDA36_002145</name>
</gene>
<dbReference type="PROSITE" id="PS51186">
    <property type="entry name" value="GNAT"/>
    <property type="match status" value="1"/>
</dbReference>
<evidence type="ECO:0000256" key="2">
    <source>
        <dbReference type="ARBA" id="ARBA00023315"/>
    </source>
</evidence>
<proteinExistence type="predicted"/>
<dbReference type="InterPro" id="IPR050832">
    <property type="entry name" value="Bact_Acetyltransf"/>
</dbReference>
<keyword evidence="5" id="KW-1185">Reference proteome</keyword>
<keyword evidence="2" id="KW-0012">Acyltransferase</keyword>
<dbReference type="AlphaFoldDB" id="A0A7W8QKH8"/>
<dbReference type="PANTHER" id="PTHR43877">
    <property type="entry name" value="AMINOALKYLPHOSPHONATE N-ACETYLTRANSFERASE-RELATED-RELATED"/>
    <property type="match status" value="1"/>
</dbReference>
<dbReference type="Proteomes" id="UP000572635">
    <property type="component" value="Unassembled WGS sequence"/>
</dbReference>
<evidence type="ECO:0000259" key="3">
    <source>
        <dbReference type="PROSITE" id="PS51186"/>
    </source>
</evidence>
<dbReference type="InterPro" id="IPR016181">
    <property type="entry name" value="Acyl_CoA_acyltransferase"/>
</dbReference>
<sequence>MHAITRLSAEEFDAELGGLAALLAEAVADGASLGFRSPFGREQALAWWRTQRTAVAEGALTVWAARGPQGTAGTVALAHCPKPNGAHRAEVVKLMVAPAARGRGLGRRLLGTAERYAADAGATLLLLDTETGSAADRLYASAGWTGYGTVPDYATDPDGTLRDCTFFYKRIGGAETPRDAASSPARARACSSAPTPAALALLARRPWALAAGALPPAARAVISSMRAG</sequence>
<dbReference type="GO" id="GO:0016747">
    <property type="term" value="F:acyltransferase activity, transferring groups other than amino-acyl groups"/>
    <property type="evidence" value="ECO:0007669"/>
    <property type="project" value="InterPro"/>
</dbReference>
<feature type="domain" description="N-acetyltransferase" evidence="3">
    <location>
        <begin position="3"/>
        <end position="171"/>
    </location>
</feature>
<reference evidence="4 5" key="1">
    <citation type="submission" date="2020-08" db="EMBL/GenBank/DDBJ databases">
        <title>Sequencing the genomes of 1000 actinobacteria strains.</title>
        <authorList>
            <person name="Klenk H.-P."/>
        </authorList>
    </citation>
    <scope>NUCLEOTIDE SEQUENCE [LARGE SCALE GENOMIC DNA]</scope>
    <source>
        <strain evidence="4 5">DSM 44551</strain>
    </source>
</reference>
<accession>A0A7W8QKH8</accession>